<dbReference type="PANTHER" id="PTHR35810">
    <property type="entry name" value="CYTOPLASMIC PROTEIN-RELATED"/>
    <property type="match status" value="1"/>
</dbReference>
<dbReference type="RefSeq" id="WP_243325111.1">
    <property type="nucleotide sequence ID" value="NZ_JAKZMM010000021.1"/>
</dbReference>
<gene>
    <name evidence="1" type="ORF">MUN53_09595</name>
</gene>
<evidence type="ECO:0000313" key="2">
    <source>
        <dbReference type="Proteomes" id="UP001165444"/>
    </source>
</evidence>
<sequence>MERGIIIITENGAVTMPTAPVWMTQQEMSDAFNVFGYDIRRAVHVIYKNMELSEEETVRHVRQDGRICYDVYSLEMVIAVAFKLRSRESMAFRRFIMERLCTASREKPVNLFFSLSIANPRYVCKFLGIGFTCLFIHSW</sequence>
<dbReference type="PANTHER" id="PTHR35810:SF1">
    <property type="entry name" value="CYTOPLASMIC PROTEIN"/>
    <property type="match status" value="1"/>
</dbReference>
<protein>
    <submittedName>
        <fullName evidence="1">Transporter</fullName>
    </submittedName>
</protein>
<reference evidence="1 2" key="1">
    <citation type="submission" date="2022-03" db="EMBL/GenBank/DDBJ databases">
        <title>Parabacteroides sp. nov. isolated from swine feces.</title>
        <authorList>
            <person name="Bak J.E."/>
        </authorList>
    </citation>
    <scope>NUCLEOTIDE SEQUENCE [LARGE SCALE GENOMIC DNA]</scope>
    <source>
        <strain evidence="1 2">AGMB00274</strain>
    </source>
</reference>
<dbReference type="Proteomes" id="UP001165444">
    <property type="component" value="Unassembled WGS sequence"/>
</dbReference>
<organism evidence="1 2">
    <name type="scientific">Parabacteroides faecalis</name>
    <dbReference type="NCBI Taxonomy" id="2924040"/>
    <lineage>
        <taxon>Bacteria</taxon>
        <taxon>Pseudomonadati</taxon>
        <taxon>Bacteroidota</taxon>
        <taxon>Bacteroidia</taxon>
        <taxon>Bacteroidales</taxon>
        <taxon>Tannerellaceae</taxon>
        <taxon>Parabacteroides</taxon>
    </lineage>
</organism>
<comment type="caution">
    <text evidence="1">The sequence shown here is derived from an EMBL/GenBank/DDBJ whole genome shotgun (WGS) entry which is preliminary data.</text>
</comment>
<dbReference type="EMBL" id="JAKZMM010000021">
    <property type="protein sequence ID" value="MCJ2380861.1"/>
    <property type="molecule type" value="Genomic_DNA"/>
</dbReference>
<name>A0ABT0C1K5_9BACT</name>
<proteinExistence type="predicted"/>
<keyword evidence="2" id="KW-1185">Reference proteome</keyword>
<evidence type="ECO:0000313" key="1">
    <source>
        <dbReference type="EMBL" id="MCJ2380861.1"/>
    </source>
</evidence>
<accession>A0ABT0C1K5</accession>